<sequence>MKIKAAKKTAPKATDAKLHQKVATGTAIAKPGKQKKNALPAATIRTTLGAAAAEGKAKKKNKQEKLKQLAETVENVAPKVLAAKKQKAGGKPKKQVLKPAVAEQKTVKKEEKGKNQSESLPEGVELPEILVKKKTIKTALQACKKALDDGFEKKKNLFGEEMKYGLQISAVKIPQVPKRNCRMQLPHPIYHKGDDICLIVKDLARGSKFDHEETLRFWEDKLRDLGVNFITQIIPFQQLKQDYRQYEMKTKLVHRFDRFLVDSRMCNHAFAFLGNAFIKRCKNPTPVVLEKDEQIVENLEKALRRITYRQTNTGAISEIQFATHKMPLEKAVENAAALIEGLKSQYAGGWLNIRTIHLKPMTDINLTFPLYVSSTDPNLVPVPTAVGPRESFEKARSQKLLDITKNKYKFQAGSLVRVPFEKRRKQPAKKGKKAVKGNKEAAEVQVEDELESDEEAFKNRERASDTENSDMGSDDE</sequence>
<dbReference type="Pfam" id="PF00687">
    <property type="entry name" value="Ribosomal_L1"/>
    <property type="match status" value="1"/>
</dbReference>
<name>A0ABD1CSX5_CULPP</name>
<dbReference type="Gene3D" id="3.30.190.20">
    <property type="match status" value="1"/>
</dbReference>
<feature type="compositionally biased region" description="Basic residues" evidence="1">
    <location>
        <begin position="1"/>
        <end position="10"/>
    </location>
</feature>
<comment type="caution">
    <text evidence="2">The sequence shown here is derived from an EMBL/GenBank/DDBJ whole genome shotgun (WGS) entry which is preliminary data.</text>
</comment>
<feature type="region of interest" description="Disordered" evidence="1">
    <location>
        <begin position="421"/>
        <end position="476"/>
    </location>
</feature>
<dbReference type="SUPFAM" id="SSF56808">
    <property type="entry name" value="Ribosomal protein L1"/>
    <property type="match status" value="1"/>
</dbReference>
<organism evidence="2 3">
    <name type="scientific">Culex pipiens pipiens</name>
    <name type="common">Northern house mosquito</name>
    <dbReference type="NCBI Taxonomy" id="38569"/>
    <lineage>
        <taxon>Eukaryota</taxon>
        <taxon>Metazoa</taxon>
        <taxon>Ecdysozoa</taxon>
        <taxon>Arthropoda</taxon>
        <taxon>Hexapoda</taxon>
        <taxon>Insecta</taxon>
        <taxon>Pterygota</taxon>
        <taxon>Neoptera</taxon>
        <taxon>Endopterygota</taxon>
        <taxon>Diptera</taxon>
        <taxon>Nematocera</taxon>
        <taxon>Culicoidea</taxon>
        <taxon>Culicidae</taxon>
        <taxon>Culicinae</taxon>
        <taxon>Culicini</taxon>
        <taxon>Culex</taxon>
        <taxon>Culex</taxon>
    </lineage>
</organism>
<dbReference type="CDD" id="cd00403">
    <property type="entry name" value="Ribosomal_L1"/>
    <property type="match status" value="1"/>
</dbReference>
<feature type="compositionally biased region" description="Basic and acidic residues" evidence="1">
    <location>
        <begin position="105"/>
        <end position="115"/>
    </location>
</feature>
<dbReference type="Proteomes" id="UP001562425">
    <property type="component" value="Unassembled WGS sequence"/>
</dbReference>
<dbReference type="InterPro" id="IPR028364">
    <property type="entry name" value="Ribosomal_uL1/biogenesis"/>
</dbReference>
<evidence type="ECO:0000313" key="3">
    <source>
        <dbReference type="Proteomes" id="UP001562425"/>
    </source>
</evidence>
<feature type="compositionally biased region" description="Basic residues" evidence="1">
    <location>
        <begin position="84"/>
        <end position="96"/>
    </location>
</feature>
<dbReference type="InterPro" id="IPR016095">
    <property type="entry name" value="Ribosomal_uL1_3-a/b-sand"/>
</dbReference>
<reference evidence="2 3" key="1">
    <citation type="submission" date="2024-05" db="EMBL/GenBank/DDBJ databases">
        <title>Culex pipiens pipiens assembly and annotation.</title>
        <authorList>
            <person name="Alout H."/>
            <person name="Durand T."/>
        </authorList>
    </citation>
    <scope>NUCLEOTIDE SEQUENCE [LARGE SCALE GENOMIC DNA]</scope>
    <source>
        <strain evidence="2">HA-2024</strain>
        <tissue evidence="2">Whole body</tissue>
    </source>
</reference>
<evidence type="ECO:0000313" key="2">
    <source>
        <dbReference type="EMBL" id="KAL1379511.1"/>
    </source>
</evidence>
<gene>
    <name evidence="2" type="ORF">pipiens_003778</name>
</gene>
<dbReference type="AlphaFoldDB" id="A0ABD1CSX5"/>
<evidence type="ECO:0000256" key="1">
    <source>
        <dbReference type="SAM" id="MobiDB-lite"/>
    </source>
</evidence>
<feature type="region of interest" description="Disordered" evidence="1">
    <location>
        <begin position="84"/>
        <end position="121"/>
    </location>
</feature>
<protein>
    <recommendedName>
        <fullName evidence="4">Ribosomal l1 domain-containing protein</fullName>
    </recommendedName>
</protein>
<feature type="region of interest" description="Disordered" evidence="1">
    <location>
        <begin position="1"/>
        <end position="39"/>
    </location>
</feature>
<feature type="compositionally biased region" description="Basic residues" evidence="1">
    <location>
        <begin position="422"/>
        <end position="436"/>
    </location>
</feature>
<dbReference type="Gene3D" id="3.40.50.790">
    <property type="match status" value="1"/>
</dbReference>
<dbReference type="EMBL" id="JBEHCU010009645">
    <property type="protein sequence ID" value="KAL1379511.1"/>
    <property type="molecule type" value="Genomic_DNA"/>
</dbReference>
<proteinExistence type="predicted"/>
<dbReference type="InterPro" id="IPR023674">
    <property type="entry name" value="Ribosomal_uL1-like"/>
</dbReference>
<feature type="compositionally biased region" description="Basic and acidic residues" evidence="1">
    <location>
        <begin position="455"/>
        <end position="465"/>
    </location>
</feature>
<keyword evidence="3" id="KW-1185">Reference proteome</keyword>
<accession>A0ABD1CSX5</accession>
<feature type="compositionally biased region" description="Acidic residues" evidence="1">
    <location>
        <begin position="445"/>
        <end position="454"/>
    </location>
</feature>
<evidence type="ECO:0008006" key="4">
    <source>
        <dbReference type="Google" id="ProtNLM"/>
    </source>
</evidence>